<dbReference type="EMBL" id="QWIJ01000576">
    <property type="protein sequence ID" value="RMX80809.1"/>
    <property type="molecule type" value="Genomic_DNA"/>
</dbReference>
<dbReference type="PANTHER" id="PTHR33112:SF16">
    <property type="entry name" value="HETEROKARYON INCOMPATIBILITY DOMAIN-CONTAINING PROTEIN"/>
    <property type="match status" value="1"/>
</dbReference>
<dbReference type="OrthoDB" id="5362512at2759"/>
<reference evidence="2 3" key="1">
    <citation type="journal article" date="2018" name="BMC Genomics">
        <title>Genomic evidence for intraspecific hybridization in a clonal and extremely halotolerant yeast.</title>
        <authorList>
            <person name="Gostincar C."/>
            <person name="Stajich J.E."/>
            <person name="Zupancic J."/>
            <person name="Zalar P."/>
            <person name="Gunde-Cimerman N."/>
        </authorList>
    </citation>
    <scope>NUCLEOTIDE SEQUENCE [LARGE SCALE GENOMIC DNA]</scope>
    <source>
        <strain evidence="2 3">EXF-6656</strain>
    </source>
</reference>
<dbReference type="Pfam" id="PF06985">
    <property type="entry name" value="HET"/>
    <property type="match status" value="1"/>
</dbReference>
<dbReference type="InterPro" id="IPR010730">
    <property type="entry name" value="HET"/>
</dbReference>
<name>A0A3M6WQK1_HORWE</name>
<dbReference type="PANTHER" id="PTHR33112">
    <property type="entry name" value="DOMAIN PROTEIN, PUTATIVE-RELATED"/>
    <property type="match status" value="1"/>
</dbReference>
<accession>A0A3M6WQK1</accession>
<evidence type="ECO:0000313" key="2">
    <source>
        <dbReference type="EMBL" id="RMX80809.1"/>
    </source>
</evidence>
<evidence type="ECO:0000259" key="1">
    <source>
        <dbReference type="Pfam" id="PF06985"/>
    </source>
</evidence>
<sequence length="489" mass="55168">MDRKVVLLETAKLPTSYIPYIALSYCWGGKDPAKTLRSNYQNRARGMSIAMLPRTYRQAVYLARQLGINHVWIDALCIVQDDNEDWQRESSRMAEIYSGAYIVFVAAAAADVEGGLDISADLKDWRHLTEHQVRAGSMWVRFKDHKSDVCAFLPISTRAWTYQERRLAKRCLIFGESEVVWECRRGCRCPCFGAQTVVRQPTPQLLPSVPGTTGRHFASSQDAYRFWSPAFHVFSKMQLTRPTDRLPAISAIATVIQAVTGDKYLAGLWRSGLLLQLAWRPDGNWSRQDSPYGVYVAPSWSWASFPGAALLMHAGQVEFQAENAEILHVSCEPANLCSPLGAVHHGTLTLRGFCVWVNVQHLGGNSPAHFDKLSMISNEFEFHVALRLDYSLKTGDRFQDLLPERLSEAHVMPRARVEKRGVPEMPVQLLYLTRNIFLVLSSSTRKHGAYFRTGILSLSEDLVNRDEANKTNVRKQLLSAANREEVVVV</sequence>
<gene>
    <name evidence="2" type="ORF">D0869_07276</name>
</gene>
<comment type="caution">
    <text evidence="2">The sequence shown here is derived from an EMBL/GenBank/DDBJ whole genome shotgun (WGS) entry which is preliminary data.</text>
</comment>
<protein>
    <recommendedName>
        <fullName evidence="1">Heterokaryon incompatibility domain-containing protein</fullName>
    </recommendedName>
</protein>
<dbReference type="VEuPathDB" id="FungiDB:BTJ68_13852"/>
<evidence type="ECO:0000313" key="3">
    <source>
        <dbReference type="Proteomes" id="UP000281245"/>
    </source>
</evidence>
<proteinExistence type="predicted"/>
<dbReference type="AlphaFoldDB" id="A0A3M6WQK1"/>
<feature type="domain" description="Heterokaryon incompatibility" evidence="1">
    <location>
        <begin position="20"/>
        <end position="164"/>
    </location>
</feature>
<organism evidence="2 3">
    <name type="scientific">Hortaea werneckii</name>
    <name type="common">Black yeast</name>
    <name type="synonym">Cladosporium werneckii</name>
    <dbReference type="NCBI Taxonomy" id="91943"/>
    <lineage>
        <taxon>Eukaryota</taxon>
        <taxon>Fungi</taxon>
        <taxon>Dikarya</taxon>
        <taxon>Ascomycota</taxon>
        <taxon>Pezizomycotina</taxon>
        <taxon>Dothideomycetes</taxon>
        <taxon>Dothideomycetidae</taxon>
        <taxon>Mycosphaerellales</taxon>
        <taxon>Teratosphaeriaceae</taxon>
        <taxon>Hortaea</taxon>
    </lineage>
</organism>
<dbReference type="Proteomes" id="UP000281245">
    <property type="component" value="Unassembled WGS sequence"/>
</dbReference>